<dbReference type="GO" id="GO:0044718">
    <property type="term" value="P:siderophore transmembrane transport"/>
    <property type="evidence" value="ECO:0007669"/>
    <property type="project" value="TreeGrafter"/>
</dbReference>
<evidence type="ECO:0000256" key="4">
    <source>
        <dbReference type="ARBA" id="ARBA00022692"/>
    </source>
</evidence>
<reference evidence="10" key="1">
    <citation type="journal article" date="2013" name="Environ. Microbiol. Rep.">
        <title>Polyketide genes in the marine sponge Plakortis simplex: a new group of mono-modular type I polyketide synthases from sponge symbionts.</title>
        <authorList>
            <person name="Della Sala G."/>
            <person name="Hochmuth T."/>
            <person name="Costantino V."/>
            <person name="Teta R."/>
            <person name="Gerwick W."/>
            <person name="Gerwick L."/>
            <person name="Piel J."/>
            <person name="Mangoni A."/>
        </authorList>
    </citation>
    <scope>NUCLEOTIDE SEQUENCE</scope>
</reference>
<sequence length="1025" mass="111192">MRSGSRTRPRRPPTPLALPASAAVLGLVLAVLPGPASAQSQATTAVLRGEVLDVAGTPVAGAVVEITHLETGLVTTVRTTPSGAFVRPLLPLGRYDVAARAEGQLGSAVSPGLVLRVGEELSVTLRFGVVELEGITVEGHREHLVHPEDVTSSTRLSEEVVDALPNNGRNYLDLALLTPGVAISQGPDGDELNISGQRGIFNNFIVDGADFNNPFFGEQRGGQRPAFTFSQDAIEEVVVVNQGAAAEFGRSAGGFVNVVTKSGSNELAGSAHYFGQWDGVAAAYPVTALAGKPDFRRSQFGFTVGGPIVRDRAFFFVAYDQQAATETKQARRLVREPANLARLQDFLTSQWPGLFDDEFGPITRTDDASALLVKTDFHLDGSNQFSFKYNYNWSEQLNGTFDVDSWGLSANGVETDEAHAFNFSWRSLLGSTMSHELRVQWAREDRVRWYDGPLMPGAAPPAPAQFARLGGRPFPDIGMDFADGFRIGLPFFLPIDPAHDTRLQVVDNWSWLRGRHLLKAGVEYNRTGISQQFIGFANGRYIFDSVDGFINFVRHGSRYVTCSDGSASATGECPAGAAITGPVLVYLQSGTVPGVAPDRLGRGDFGVDEVAFFVQDTWKPGDRLTVNLGLRWEGTWHPGVAVQPQATFYAPYLDDPRFPSDGTIPDDLDNFQPRLGLAWDVDGDGRTIVRLNAGAYHARIPILVFAQSVTTNGAFQQLFFRSSFGLPDQGPPAIGQLIDGSTTVPFLPDIHVTAKDLELPRTWSFAAEIERELPGDVAASLSYQHARGDHLFRFVNRNDAVFGSPFGIGTHPGGGGIGTLTVAESTARSRYHAVTTGLRANDALDGRLAFDLSYTLSLDRSDDDNERDPFTFRYADASNLAPDYGWSDRDRRHKATGYLALSLPGEVALSNIVRYLSASPVSESCARRGERAAQPSDRICADGTVLERNTLRRDNSFFTWDLKLSRPFAIGGGRTVEPVFEVFNLTNADNSLDTASGSLLFNFDGTIRSGLGDTRRAQLGARLRF</sequence>
<dbReference type="InterPro" id="IPR012910">
    <property type="entry name" value="Plug_dom"/>
</dbReference>
<dbReference type="InterPro" id="IPR057601">
    <property type="entry name" value="Oar-like_b-barrel"/>
</dbReference>
<dbReference type="EMBL" id="JX946307">
    <property type="protein sequence ID" value="AGH13559.1"/>
    <property type="molecule type" value="Genomic_DNA"/>
</dbReference>
<evidence type="ECO:0000256" key="2">
    <source>
        <dbReference type="ARBA" id="ARBA00022448"/>
    </source>
</evidence>
<dbReference type="Gene3D" id="2.40.170.20">
    <property type="entry name" value="TonB-dependent receptor, beta-barrel domain"/>
    <property type="match status" value="1"/>
</dbReference>
<dbReference type="SUPFAM" id="SSF56935">
    <property type="entry name" value="Porins"/>
    <property type="match status" value="1"/>
</dbReference>
<evidence type="ECO:0000259" key="9">
    <source>
        <dbReference type="Pfam" id="PF25183"/>
    </source>
</evidence>
<dbReference type="InterPro" id="IPR037066">
    <property type="entry name" value="Plug_dom_sf"/>
</dbReference>
<feature type="domain" description="TonB-dependent receptor plug" evidence="8">
    <location>
        <begin position="152"/>
        <end position="254"/>
    </location>
</feature>
<dbReference type="InterPro" id="IPR039426">
    <property type="entry name" value="TonB-dep_rcpt-like"/>
</dbReference>
<dbReference type="InterPro" id="IPR008969">
    <property type="entry name" value="CarboxyPept-like_regulatory"/>
</dbReference>
<proteinExistence type="predicted"/>
<dbReference type="Gene3D" id="2.60.40.1120">
    <property type="entry name" value="Carboxypeptidase-like, regulatory domain"/>
    <property type="match status" value="1"/>
</dbReference>
<dbReference type="Pfam" id="PF13620">
    <property type="entry name" value="CarboxypepD_reg"/>
    <property type="match status" value="1"/>
</dbReference>
<evidence type="ECO:0000313" key="10">
    <source>
        <dbReference type="EMBL" id="AGH13559.1"/>
    </source>
</evidence>
<keyword evidence="6" id="KW-0998">Cell outer membrane</keyword>
<evidence type="ECO:0000256" key="7">
    <source>
        <dbReference type="SAM" id="SignalP"/>
    </source>
</evidence>
<organism evidence="10">
    <name type="scientific">bacterium symbiont of Plakortis simplex pPS11G3</name>
    <dbReference type="NCBI Taxonomy" id="1256902"/>
    <lineage>
        <taxon>Bacteria</taxon>
    </lineage>
</organism>
<protein>
    <submittedName>
        <fullName evidence="10">TonB-dependent receptor</fullName>
    </submittedName>
</protein>
<feature type="domain" description="TonB-dependent transporter Oar-like beta-barrel" evidence="9">
    <location>
        <begin position="259"/>
        <end position="332"/>
    </location>
</feature>
<dbReference type="Gene3D" id="2.170.130.10">
    <property type="entry name" value="TonB-dependent receptor, plug domain"/>
    <property type="match status" value="1"/>
</dbReference>
<evidence type="ECO:0000256" key="6">
    <source>
        <dbReference type="ARBA" id="ARBA00023237"/>
    </source>
</evidence>
<evidence type="ECO:0000256" key="3">
    <source>
        <dbReference type="ARBA" id="ARBA00022452"/>
    </source>
</evidence>
<dbReference type="PANTHER" id="PTHR30069:SF46">
    <property type="entry name" value="OAR PROTEIN"/>
    <property type="match status" value="1"/>
</dbReference>
<keyword evidence="10" id="KW-0675">Receptor</keyword>
<keyword evidence="4" id="KW-0812">Transmembrane</keyword>
<name>V5JB93_UNCXX</name>
<dbReference type="SUPFAM" id="SSF49464">
    <property type="entry name" value="Carboxypeptidase regulatory domain-like"/>
    <property type="match status" value="1"/>
</dbReference>
<keyword evidence="3" id="KW-1134">Transmembrane beta strand</keyword>
<evidence type="ECO:0000256" key="5">
    <source>
        <dbReference type="ARBA" id="ARBA00023136"/>
    </source>
</evidence>
<keyword evidence="2" id="KW-0813">Transport</keyword>
<dbReference type="Pfam" id="PF07715">
    <property type="entry name" value="Plug"/>
    <property type="match status" value="1"/>
</dbReference>
<dbReference type="GO" id="GO:0015344">
    <property type="term" value="F:siderophore uptake transmembrane transporter activity"/>
    <property type="evidence" value="ECO:0007669"/>
    <property type="project" value="TreeGrafter"/>
</dbReference>
<accession>V5JB93</accession>
<dbReference type="PANTHER" id="PTHR30069">
    <property type="entry name" value="TONB-DEPENDENT OUTER MEMBRANE RECEPTOR"/>
    <property type="match status" value="1"/>
</dbReference>
<keyword evidence="5" id="KW-0472">Membrane</keyword>
<feature type="signal peptide" evidence="7">
    <location>
        <begin position="1"/>
        <end position="38"/>
    </location>
</feature>
<dbReference type="GO" id="GO:0009279">
    <property type="term" value="C:cell outer membrane"/>
    <property type="evidence" value="ECO:0007669"/>
    <property type="project" value="UniProtKB-SubCell"/>
</dbReference>
<dbReference type="AlphaFoldDB" id="V5JB93"/>
<dbReference type="Pfam" id="PF25183">
    <property type="entry name" value="OMP_b-brl_4"/>
    <property type="match status" value="2"/>
</dbReference>
<dbReference type="InterPro" id="IPR036942">
    <property type="entry name" value="Beta-barrel_TonB_sf"/>
</dbReference>
<comment type="subcellular location">
    <subcellularLocation>
        <location evidence="1">Cell outer membrane</location>
        <topology evidence="1">Multi-pass membrane protein</topology>
    </subcellularLocation>
</comment>
<feature type="chain" id="PRO_5004738870" evidence="7">
    <location>
        <begin position="39"/>
        <end position="1025"/>
    </location>
</feature>
<keyword evidence="7" id="KW-0732">Signal</keyword>
<feature type="domain" description="TonB-dependent transporter Oar-like beta-barrel" evidence="9">
    <location>
        <begin position="364"/>
        <end position="904"/>
    </location>
</feature>
<evidence type="ECO:0000259" key="8">
    <source>
        <dbReference type="Pfam" id="PF07715"/>
    </source>
</evidence>
<evidence type="ECO:0000256" key="1">
    <source>
        <dbReference type="ARBA" id="ARBA00004571"/>
    </source>
</evidence>